<protein>
    <submittedName>
        <fullName evidence="1">Uncharacterized protein</fullName>
    </submittedName>
</protein>
<accession>A0A251USA5</accession>
<dbReference type="EMBL" id="CM007894">
    <property type="protein sequence ID" value="OTG25949.1"/>
    <property type="molecule type" value="Genomic_DNA"/>
</dbReference>
<evidence type="ECO:0000313" key="1">
    <source>
        <dbReference type="EMBL" id="OTG25949.1"/>
    </source>
</evidence>
<dbReference type="InParanoid" id="A0A251USA5"/>
<reference evidence="2" key="1">
    <citation type="journal article" date="2017" name="Nature">
        <title>The sunflower genome provides insights into oil metabolism, flowering and Asterid evolution.</title>
        <authorList>
            <person name="Badouin H."/>
            <person name="Gouzy J."/>
            <person name="Grassa C.J."/>
            <person name="Murat F."/>
            <person name="Staton S.E."/>
            <person name="Cottret L."/>
            <person name="Lelandais-Briere C."/>
            <person name="Owens G.L."/>
            <person name="Carrere S."/>
            <person name="Mayjonade B."/>
            <person name="Legrand L."/>
            <person name="Gill N."/>
            <person name="Kane N.C."/>
            <person name="Bowers J.E."/>
            <person name="Hubner S."/>
            <person name="Bellec A."/>
            <person name="Berard A."/>
            <person name="Berges H."/>
            <person name="Blanchet N."/>
            <person name="Boniface M.C."/>
            <person name="Brunel D."/>
            <person name="Catrice O."/>
            <person name="Chaidir N."/>
            <person name="Claudel C."/>
            <person name="Donnadieu C."/>
            <person name="Faraut T."/>
            <person name="Fievet G."/>
            <person name="Helmstetter N."/>
            <person name="King M."/>
            <person name="Knapp S.J."/>
            <person name="Lai Z."/>
            <person name="Le Paslier M.C."/>
            <person name="Lippi Y."/>
            <person name="Lorenzon L."/>
            <person name="Mandel J.R."/>
            <person name="Marage G."/>
            <person name="Marchand G."/>
            <person name="Marquand E."/>
            <person name="Bret-Mestries E."/>
            <person name="Morien E."/>
            <person name="Nambeesan S."/>
            <person name="Nguyen T."/>
            <person name="Pegot-Espagnet P."/>
            <person name="Pouilly N."/>
            <person name="Raftis F."/>
            <person name="Sallet E."/>
            <person name="Schiex T."/>
            <person name="Thomas J."/>
            <person name="Vandecasteele C."/>
            <person name="Vares D."/>
            <person name="Vear F."/>
            <person name="Vautrin S."/>
            <person name="Crespi M."/>
            <person name="Mangin B."/>
            <person name="Burke J.M."/>
            <person name="Salse J."/>
            <person name="Munos S."/>
            <person name="Vincourt P."/>
            <person name="Rieseberg L.H."/>
            <person name="Langlade N.B."/>
        </authorList>
    </citation>
    <scope>NUCLEOTIDE SEQUENCE [LARGE SCALE GENOMIC DNA]</scope>
    <source>
        <strain evidence="2">cv. SF193</strain>
    </source>
</reference>
<evidence type="ECO:0000313" key="2">
    <source>
        <dbReference type="Proteomes" id="UP000215914"/>
    </source>
</evidence>
<name>A0A251USA5_HELAN</name>
<dbReference type="AlphaFoldDB" id="A0A251USA5"/>
<sequence length="63" mass="7498">MLNHIRPSHHLNHPYPLPYHTSTPFYHTHPSTIHTSTHHSTTVFIISVFNSPILCERRRKKQF</sequence>
<keyword evidence="2" id="KW-1185">Reference proteome</keyword>
<gene>
    <name evidence="1" type="ORF">HannXRQ_Chr05g0153291</name>
</gene>
<organism evidence="1 2">
    <name type="scientific">Helianthus annuus</name>
    <name type="common">Common sunflower</name>
    <dbReference type="NCBI Taxonomy" id="4232"/>
    <lineage>
        <taxon>Eukaryota</taxon>
        <taxon>Viridiplantae</taxon>
        <taxon>Streptophyta</taxon>
        <taxon>Embryophyta</taxon>
        <taxon>Tracheophyta</taxon>
        <taxon>Spermatophyta</taxon>
        <taxon>Magnoliopsida</taxon>
        <taxon>eudicotyledons</taxon>
        <taxon>Gunneridae</taxon>
        <taxon>Pentapetalae</taxon>
        <taxon>asterids</taxon>
        <taxon>campanulids</taxon>
        <taxon>Asterales</taxon>
        <taxon>Asteraceae</taxon>
        <taxon>Asteroideae</taxon>
        <taxon>Heliantheae alliance</taxon>
        <taxon>Heliantheae</taxon>
        <taxon>Helianthus</taxon>
    </lineage>
</organism>
<proteinExistence type="predicted"/>
<dbReference type="Proteomes" id="UP000215914">
    <property type="component" value="Chromosome 5"/>
</dbReference>